<dbReference type="Pfam" id="PF13431">
    <property type="entry name" value="TPR_17"/>
    <property type="match status" value="1"/>
</dbReference>
<dbReference type="EC" id="2.4.1.255" evidence="2"/>
<dbReference type="SUPFAM" id="SSF53335">
    <property type="entry name" value="S-adenosyl-L-methionine-dependent methyltransferases"/>
    <property type="match status" value="1"/>
</dbReference>
<dbReference type="SUPFAM" id="SSF48452">
    <property type="entry name" value="TPR-like"/>
    <property type="match status" value="1"/>
</dbReference>
<dbReference type="InterPro" id="IPR011990">
    <property type="entry name" value="TPR-like_helical_dom_sf"/>
</dbReference>
<feature type="repeat" description="TPR" evidence="1">
    <location>
        <begin position="217"/>
        <end position="250"/>
    </location>
</feature>
<evidence type="ECO:0000313" key="2">
    <source>
        <dbReference type="EMBL" id="CAD5923477.1"/>
    </source>
</evidence>
<keyword evidence="3" id="KW-1185">Reference proteome</keyword>
<feature type="repeat" description="TPR" evidence="1">
    <location>
        <begin position="183"/>
        <end position="216"/>
    </location>
</feature>
<accession>A0A9W4CFJ3</accession>
<feature type="repeat" description="TPR" evidence="1">
    <location>
        <begin position="45"/>
        <end position="78"/>
    </location>
</feature>
<sequence>MDSSLNPKNFVKYLYQQANYHLAHQQVDEALSVCLAAMNIDPEYAPICKTLGVIWQVQEDFEQAEFWYKKALKLKPDYAEAYGNLGDIFAERKDWETAILNYQKSIQCNPNIAVVYRNLAKALTQVNQLDEADIFWYKAFHLEPSLGLFSEHLVLGNRLFQKQDIDKAISCYRNAIQSNPQGYEAYHNLGEAYHQLQQWENAIQAYSQAVERNDQFFPSYMALGNINKQLGKWENAIQAYKRVIALNPKAYLPYFQIAEIKFKLQQWDMAITFYQEALKLEDKNPFIYLSLSRAYSYTKQWEEAIAVSEKALNINVNLPHSHTHLGNFLSEIGELERSIQCHQKSHQLRGWNASSEKNYHFTKDWFSVNIPKWDKALHAFAHRPQIQGLEIGSFQGMSACWLLDHILTHPTAKMTCIDLSFKTEFDQNIVKTGASEKVIKLEGYSQEILPTLCPHTYDFVYIDGCHLASVVLQDALLSWQLLKPEGIMIFDDYEYRDPENPEEDTRQGIDKFLNTISKPVKTLHQGYQLMIQKTV</sequence>
<dbReference type="EMBL" id="LR882967">
    <property type="protein sequence ID" value="CAD5923477.1"/>
    <property type="molecule type" value="Genomic_DNA"/>
</dbReference>
<organism evidence="2 3">
    <name type="scientific">Planktothrix pseudagardhii</name>
    <dbReference type="NCBI Taxonomy" id="132604"/>
    <lineage>
        <taxon>Bacteria</taxon>
        <taxon>Bacillati</taxon>
        <taxon>Cyanobacteriota</taxon>
        <taxon>Cyanophyceae</taxon>
        <taxon>Oscillatoriophycideae</taxon>
        <taxon>Oscillatoriales</taxon>
        <taxon>Microcoleaceae</taxon>
        <taxon>Planktothrix</taxon>
    </lineage>
</organism>
<dbReference type="AlphaFoldDB" id="A0A9W4CFJ3"/>
<evidence type="ECO:0000313" key="3">
    <source>
        <dbReference type="Proteomes" id="UP001153719"/>
    </source>
</evidence>
<dbReference type="Gene3D" id="3.40.50.150">
    <property type="entry name" value="Vaccinia Virus protein VP39"/>
    <property type="match status" value="1"/>
</dbReference>
<dbReference type="KEGG" id="ppsu:NO713_00816"/>
<dbReference type="PANTHER" id="PTHR12558:SF13">
    <property type="entry name" value="CELL DIVISION CYCLE PROTEIN 27 HOMOLOG"/>
    <property type="match status" value="1"/>
</dbReference>
<dbReference type="InterPro" id="IPR019734">
    <property type="entry name" value="TPR_rpt"/>
</dbReference>
<dbReference type="InterPro" id="IPR029063">
    <property type="entry name" value="SAM-dependent_MTases_sf"/>
</dbReference>
<feature type="repeat" description="TPR" evidence="1">
    <location>
        <begin position="79"/>
        <end position="112"/>
    </location>
</feature>
<dbReference type="GO" id="GO:0097363">
    <property type="term" value="F:protein O-acetylglucosaminyltransferase activity"/>
    <property type="evidence" value="ECO:0007669"/>
    <property type="project" value="UniProtKB-EC"/>
</dbReference>
<keyword evidence="1" id="KW-0802">TPR repeat</keyword>
<dbReference type="Pfam" id="PF13414">
    <property type="entry name" value="TPR_11"/>
    <property type="match status" value="3"/>
</dbReference>
<dbReference type="SMART" id="SM00671">
    <property type="entry name" value="SEL1"/>
    <property type="match status" value="3"/>
</dbReference>
<dbReference type="InterPro" id="IPR006597">
    <property type="entry name" value="Sel1-like"/>
</dbReference>
<feature type="repeat" description="TPR" evidence="1">
    <location>
        <begin position="113"/>
        <end position="146"/>
    </location>
</feature>
<keyword evidence="2" id="KW-0808">Transferase</keyword>
<keyword evidence="2" id="KW-0328">Glycosyltransferase</keyword>
<dbReference type="PROSITE" id="PS50005">
    <property type="entry name" value="TPR"/>
    <property type="match status" value="7"/>
</dbReference>
<dbReference type="PANTHER" id="PTHR12558">
    <property type="entry name" value="CELL DIVISION CYCLE 16,23,27"/>
    <property type="match status" value="1"/>
</dbReference>
<dbReference type="Pfam" id="PF13578">
    <property type="entry name" value="Methyltransf_24"/>
    <property type="match status" value="1"/>
</dbReference>
<dbReference type="Gene3D" id="1.25.40.10">
    <property type="entry name" value="Tetratricopeptide repeat domain"/>
    <property type="match status" value="3"/>
</dbReference>
<dbReference type="CDD" id="cd02440">
    <property type="entry name" value="AdoMet_MTases"/>
    <property type="match status" value="1"/>
</dbReference>
<feature type="repeat" description="TPR" evidence="1">
    <location>
        <begin position="149"/>
        <end position="182"/>
    </location>
</feature>
<feature type="repeat" description="TPR" evidence="1">
    <location>
        <begin position="251"/>
        <end position="284"/>
    </location>
</feature>
<dbReference type="Proteomes" id="UP001153719">
    <property type="component" value="Chromosome"/>
</dbReference>
<protein>
    <submittedName>
        <fullName evidence="2">UDP-N-acetylglucosamine--peptide N-acetylglucosaminyltransferase</fullName>
        <ecNumber evidence="2">2.4.1.255</ecNumber>
    </submittedName>
</protein>
<reference evidence="2" key="1">
    <citation type="submission" date="2020-09" db="EMBL/GenBank/DDBJ databases">
        <authorList>
            <person name="Blom J."/>
        </authorList>
    </citation>
    <scope>NUCLEOTIDE SEQUENCE</scope>
    <source>
        <strain evidence="2">No.713</strain>
    </source>
</reference>
<evidence type="ECO:0000256" key="1">
    <source>
        <dbReference type="PROSITE-ProRule" id="PRU00339"/>
    </source>
</evidence>
<name>A0A9W4CFJ3_9CYAN</name>
<dbReference type="RefSeq" id="WP_254173055.1">
    <property type="nucleotide sequence ID" value="NZ_LR882967.1"/>
</dbReference>
<dbReference type="SMART" id="SM00028">
    <property type="entry name" value="TPR"/>
    <property type="match status" value="10"/>
</dbReference>
<proteinExistence type="predicted"/>
<dbReference type="PROSITE" id="PS50293">
    <property type="entry name" value="TPR_REGION"/>
    <property type="match status" value="1"/>
</dbReference>
<gene>
    <name evidence="2" type="primary">ogt-1</name>
    <name evidence="2" type="ORF">NO713_00816</name>
</gene>